<accession>A0AAT9HL62</accession>
<dbReference type="CDD" id="cd06127">
    <property type="entry name" value="DEDDh"/>
    <property type="match status" value="1"/>
</dbReference>
<reference evidence="3" key="2">
    <citation type="submission" date="2024-07" db="EMBL/GenBank/DDBJ databases">
        <title>Streptomyces haneummycinica sp. nov., a new antibiotic-producing actinobacterium isolated from marine sediment.</title>
        <authorList>
            <person name="Uemura M."/>
            <person name="Hamada M."/>
            <person name="Hirano S."/>
            <person name="Kobayashi K."/>
            <person name="Ohshiro T."/>
            <person name="Kobayashi T."/>
            <person name="Terahara T."/>
        </authorList>
    </citation>
    <scope>NUCLEOTIDE SEQUENCE</scope>
    <source>
        <strain evidence="3">KM77-8</strain>
    </source>
</reference>
<dbReference type="InterPro" id="IPR002347">
    <property type="entry name" value="SDR_fam"/>
</dbReference>
<dbReference type="SUPFAM" id="SSF51735">
    <property type="entry name" value="NAD(P)-binding Rossmann-fold domains"/>
    <property type="match status" value="1"/>
</dbReference>
<dbReference type="EMBL" id="AP035768">
    <property type="protein sequence ID" value="BFO18182.1"/>
    <property type="molecule type" value="Genomic_DNA"/>
</dbReference>
<organism evidence="3">
    <name type="scientific">Streptomyces haneummycinicus</name>
    <dbReference type="NCBI Taxonomy" id="3074435"/>
    <lineage>
        <taxon>Bacteria</taxon>
        <taxon>Bacillati</taxon>
        <taxon>Actinomycetota</taxon>
        <taxon>Actinomycetes</taxon>
        <taxon>Kitasatosporales</taxon>
        <taxon>Streptomycetaceae</taxon>
        <taxon>Streptomyces</taxon>
    </lineage>
</organism>
<dbReference type="InterPro" id="IPR036291">
    <property type="entry name" value="NAD(P)-bd_dom_sf"/>
</dbReference>
<dbReference type="InterPro" id="IPR036397">
    <property type="entry name" value="RNaseH_sf"/>
</dbReference>
<dbReference type="InterPro" id="IPR012337">
    <property type="entry name" value="RNaseH-like_sf"/>
</dbReference>
<dbReference type="InterPro" id="IPR013520">
    <property type="entry name" value="Ribonucl_H"/>
</dbReference>
<sequence length="301" mass="32480">MGQLDDRTALVTGASNGIGLAIARRFGAEGATVYLTGRRKSELDAAVAQVGSLGIAIQAVFRLVRGTQHILDVLDVLHTGRLTLRVHDGAFSAMDLTALHPRTGELLSTVNFMVQTLAAAGELQRDLQRELTYDGGRAAEAKGNKGGRRPAVTAAKAAAVRADSTNRVGWVPRWCPPCAERDARERAERQRAREESQRQAEERRRRRVAELVDWAQTLVDDPTVVVLDSETTGLEDDARIVDLAVYSMGGDVLLDTLIDPGVPIPAESTDIHGITNRMTTGAPSFADVLPRLTEVLEGDDA</sequence>
<comment type="similarity">
    <text evidence="1">Belongs to the short-chain dehydrogenases/reductases (SDR) family.</text>
</comment>
<dbReference type="CDD" id="cd05233">
    <property type="entry name" value="SDR_c"/>
    <property type="match status" value="1"/>
</dbReference>
<dbReference type="Pfam" id="PF00929">
    <property type="entry name" value="RNase_T"/>
    <property type="match status" value="1"/>
</dbReference>
<dbReference type="PANTHER" id="PTHR43943">
    <property type="entry name" value="DEHYDROGENASE/REDUCTASE (SDR FAMILY) MEMBER 4"/>
    <property type="match status" value="1"/>
</dbReference>
<protein>
    <recommendedName>
        <fullName evidence="2">Exonuclease domain-containing protein</fullName>
    </recommendedName>
</protein>
<name>A0AAT9HL62_9ACTN</name>
<dbReference type="Gene3D" id="3.40.50.720">
    <property type="entry name" value="NAD(P)-binding Rossmann-like Domain"/>
    <property type="match status" value="1"/>
</dbReference>
<evidence type="ECO:0000313" key="3">
    <source>
        <dbReference type="EMBL" id="BFO18182.1"/>
    </source>
</evidence>
<evidence type="ECO:0000259" key="2">
    <source>
        <dbReference type="Pfam" id="PF00929"/>
    </source>
</evidence>
<dbReference type="PANTHER" id="PTHR43943:SF2">
    <property type="entry name" value="DEHYDROGENASE_REDUCTASE 4"/>
    <property type="match status" value="1"/>
</dbReference>
<reference evidence="3" key="1">
    <citation type="submission" date="2024-06" db="EMBL/GenBank/DDBJ databases">
        <authorList>
            <consortium name="consrtm"/>
            <person name="Uemura M."/>
            <person name="Terahara T."/>
        </authorList>
    </citation>
    <scope>NUCLEOTIDE SEQUENCE</scope>
    <source>
        <strain evidence="3">KM77-8</strain>
    </source>
</reference>
<dbReference type="Pfam" id="PF00106">
    <property type="entry name" value="adh_short"/>
    <property type="match status" value="1"/>
</dbReference>
<dbReference type="SUPFAM" id="SSF53098">
    <property type="entry name" value="Ribonuclease H-like"/>
    <property type="match status" value="1"/>
</dbReference>
<feature type="domain" description="Exonuclease" evidence="2">
    <location>
        <begin position="225"/>
        <end position="298"/>
    </location>
</feature>
<proteinExistence type="inferred from homology"/>
<dbReference type="AlphaFoldDB" id="A0AAT9HL62"/>
<dbReference type="GO" id="GO:0004527">
    <property type="term" value="F:exonuclease activity"/>
    <property type="evidence" value="ECO:0007669"/>
    <property type="project" value="UniProtKB-ARBA"/>
</dbReference>
<gene>
    <name evidence="3" type="ORF">SHKM778_45700</name>
</gene>
<dbReference type="Gene3D" id="3.30.420.10">
    <property type="entry name" value="Ribonuclease H-like superfamily/Ribonuclease H"/>
    <property type="match status" value="1"/>
</dbReference>
<dbReference type="GO" id="GO:0003676">
    <property type="term" value="F:nucleic acid binding"/>
    <property type="evidence" value="ECO:0007669"/>
    <property type="project" value="InterPro"/>
</dbReference>
<dbReference type="PRINTS" id="PR00081">
    <property type="entry name" value="GDHRDH"/>
</dbReference>
<evidence type="ECO:0000256" key="1">
    <source>
        <dbReference type="ARBA" id="ARBA00006484"/>
    </source>
</evidence>